<proteinExistence type="predicted"/>
<evidence type="ECO:0000256" key="6">
    <source>
        <dbReference type="SAM" id="Phobius"/>
    </source>
</evidence>
<dbReference type="PANTHER" id="PTHR23502:SF5">
    <property type="entry name" value="QUINIDINE RESISTANCE PROTEIN 3"/>
    <property type="match status" value="1"/>
</dbReference>
<evidence type="ECO:0000313" key="9">
    <source>
        <dbReference type="Proteomes" id="UP000267145"/>
    </source>
</evidence>
<dbReference type="InterPro" id="IPR020846">
    <property type="entry name" value="MFS_dom"/>
</dbReference>
<feature type="transmembrane region" description="Helical" evidence="6">
    <location>
        <begin position="546"/>
        <end position="567"/>
    </location>
</feature>
<protein>
    <recommendedName>
        <fullName evidence="7">Major facilitator superfamily (MFS) profile domain-containing protein</fullName>
    </recommendedName>
</protein>
<keyword evidence="9" id="KW-1185">Reference proteome</keyword>
<dbReference type="PANTHER" id="PTHR23502">
    <property type="entry name" value="MAJOR FACILITATOR SUPERFAMILY"/>
    <property type="match status" value="1"/>
</dbReference>
<dbReference type="GeneID" id="39611242"/>
<evidence type="ECO:0000256" key="1">
    <source>
        <dbReference type="ARBA" id="ARBA00004141"/>
    </source>
</evidence>
<dbReference type="CDD" id="cd17323">
    <property type="entry name" value="MFS_Tpo1_MDR_like"/>
    <property type="match status" value="1"/>
</dbReference>
<dbReference type="Gene3D" id="1.20.1250.20">
    <property type="entry name" value="MFS general substrate transporter like domains"/>
    <property type="match status" value="1"/>
</dbReference>
<dbReference type="RefSeq" id="XP_028494427.1">
    <property type="nucleotide sequence ID" value="XM_028641661.1"/>
</dbReference>
<feature type="compositionally biased region" description="Basic and acidic residues" evidence="5">
    <location>
        <begin position="1"/>
        <end position="22"/>
    </location>
</feature>
<evidence type="ECO:0000256" key="4">
    <source>
        <dbReference type="ARBA" id="ARBA00023136"/>
    </source>
</evidence>
<feature type="region of interest" description="Disordered" evidence="5">
    <location>
        <begin position="314"/>
        <end position="334"/>
    </location>
</feature>
<dbReference type="GO" id="GO:0010509">
    <property type="term" value="P:intracellular polyamine homeostasis"/>
    <property type="evidence" value="ECO:0007669"/>
    <property type="project" value="TreeGrafter"/>
</dbReference>
<dbReference type="InterPro" id="IPR036259">
    <property type="entry name" value="MFS_trans_sf"/>
</dbReference>
<feature type="transmembrane region" description="Helical" evidence="6">
    <location>
        <begin position="523"/>
        <end position="540"/>
    </location>
</feature>
<feature type="transmembrane region" description="Helical" evidence="6">
    <location>
        <begin position="253"/>
        <end position="275"/>
    </location>
</feature>
<feature type="region of interest" description="Disordered" evidence="5">
    <location>
        <begin position="1"/>
        <end position="90"/>
    </location>
</feature>
<dbReference type="Gene3D" id="1.20.1720.10">
    <property type="entry name" value="Multidrug resistance protein D"/>
    <property type="match status" value="1"/>
</dbReference>
<name>A0A3M9Y6Y4_9PEZI</name>
<dbReference type="Proteomes" id="UP000267145">
    <property type="component" value="Unassembled WGS sequence"/>
</dbReference>
<feature type="transmembrane region" description="Helical" evidence="6">
    <location>
        <begin position="357"/>
        <end position="382"/>
    </location>
</feature>
<accession>A0A3M9Y6Y4</accession>
<dbReference type="AlphaFoldDB" id="A0A3M9Y6Y4"/>
<feature type="compositionally biased region" description="Polar residues" evidence="5">
    <location>
        <begin position="23"/>
        <end position="44"/>
    </location>
</feature>
<evidence type="ECO:0000256" key="5">
    <source>
        <dbReference type="SAM" id="MobiDB-lite"/>
    </source>
</evidence>
<feature type="transmembrane region" description="Helical" evidence="6">
    <location>
        <begin position="281"/>
        <end position="299"/>
    </location>
</feature>
<dbReference type="PROSITE" id="PS50850">
    <property type="entry name" value="MFS"/>
    <property type="match status" value="1"/>
</dbReference>
<keyword evidence="2 6" id="KW-0812">Transmembrane</keyword>
<keyword evidence="3 6" id="KW-1133">Transmembrane helix</keyword>
<evidence type="ECO:0000256" key="3">
    <source>
        <dbReference type="ARBA" id="ARBA00022989"/>
    </source>
</evidence>
<organism evidence="8 9">
    <name type="scientific">Verticillium nonalfalfae</name>
    <dbReference type="NCBI Taxonomy" id="1051616"/>
    <lineage>
        <taxon>Eukaryota</taxon>
        <taxon>Fungi</taxon>
        <taxon>Dikarya</taxon>
        <taxon>Ascomycota</taxon>
        <taxon>Pezizomycotina</taxon>
        <taxon>Sordariomycetes</taxon>
        <taxon>Hypocreomycetidae</taxon>
        <taxon>Glomerellales</taxon>
        <taxon>Plectosphaerellaceae</taxon>
        <taxon>Verticillium</taxon>
    </lineage>
</organism>
<feature type="transmembrane region" description="Helical" evidence="6">
    <location>
        <begin position="457"/>
        <end position="475"/>
    </location>
</feature>
<evidence type="ECO:0000259" key="7">
    <source>
        <dbReference type="PROSITE" id="PS50850"/>
    </source>
</evidence>
<evidence type="ECO:0000313" key="8">
    <source>
        <dbReference type="EMBL" id="RNJ56269.1"/>
    </source>
</evidence>
<feature type="compositionally biased region" description="Polar residues" evidence="5">
    <location>
        <begin position="320"/>
        <end position="334"/>
    </location>
</feature>
<comment type="caution">
    <text evidence="8">The sequence shown here is derived from an EMBL/GenBank/DDBJ whole genome shotgun (WGS) entry which is preliminary data.</text>
</comment>
<feature type="transmembrane region" description="Helical" evidence="6">
    <location>
        <begin position="402"/>
        <end position="425"/>
    </location>
</feature>
<dbReference type="Pfam" id="PF07690">
    <property type="entry name" value="MFS_1"/>
    <property type="match status" value="1"/>
</dbReference>
<feature type="transmembrane region" description="Helical" evidence="6">
    <location>
        <begin position="481"/>
        <end position="502"/>
    </location>
</feature>
<sequence>MTASGADEKHPAESPKTARHDQNAAQQRHSVDSLSIHSQASHGSQHGEKASRRASEEPDVYGADTEQPGARVTSPIRDRSRAASTRSRPISVVPASRRRGFLGRLTLIPELERPQEYSNKTKWCITAVVALAGSASPLGSAIFYPALPQMAIDLNTSTTKVNLSVSLYMLAMAIFPLWWSSFSEVMGRRNILLVSFALFVVFSVLSAISTNVDMLVVMRFFGGGASASVQAVGAGTIADIWEPRERGRAMSTFYLGPLVGPLLGPILGGVLSEAFGWQSTMWFLTIYGAIVLVCLFFCLPETLPRRKPVVPPAAVRETAGGSNSPALSRTRTTESIKQNTKKATALFRKLIVDPLSVLTYLRFPAVAITVYYAAITFGSLFALNISVQAAYSTDPYNFNQSILGLLYIANGAGYIMSSLLGGRWLDHIMTRQAQKAGRYDTDGKLILLPEDRMRENMWIAGTVYPASLLLYGWTIQHGVFWFLPLIFLFTFGAASMLVFAAATTMLTEFMPKRSSGGVAVNNFVRNIFSCVGALAAQPVIDGIGHGWLLTILGVFTWVTGYFCIWILRKKAPVWRISMDKALNS</sequence>
<dbReference type="InterPro" id="IPR011701">
    <property type="entry name" value="MFS"/>
</dbReference>
<evidence type="ECO:0000256" key="2">
    <source>
        <dbReference type="ARBA" id="ARBA00022692"/>
    </source>
</evidence>
<dbReference type="SUPFAM" id="SSF103473">
    <property type="entry name" value="MFS general substrate transporter"/>
    <property type="match status" value="1"/>
</dbReference>
<feature type="transmembrane region" description="Helical" evidence="6">
    <location>
        <begin position="123"/>
        <end position="147"/>
    </location>
</feature>
<feature type="domain" description="Major facilitator superfamily (MFS) profile" evidence="7">
    <location>
        <begin position="125"/>
        <end position="571"/>
    </location>
</feature>
<keyword evidence="4 6" id="KW-0472">Membrane</keyword>
<feature type="transmembrane region" description="Helical" evidence="6">
    <location>
        <begin position="159"/>
        <end position="179"/>
    </location>
</feature>
<dbReference type="EMBL" id="RBVV01000060">
    <property type="protein sequence ID" value="RNJ56269.1"/>
    <property type="molecule type" value="Genomic_DNA"/>
</dbReference>
<gene>
    <name evidence="8" type="ORF">D7B24_007553</name>
</gene>
<reference evidence="8 9" key="1">
    <citation type="submission" date="2018-10" db="EMBL/GenBank/DDBJ databases">
        <title>Genome sequence of Verticillium nonalfalfae VnAa140.</title>
        <authorList>
            <person name="Stajich J.E."/>
            <person name="Kasson M.T."/>
        </authorList>
    </citation>
    <scope>NUCLEOTIDE SEQUENCE [LARGE SCALE GENOMIC DNA]</scope>
    <source>
        <strain evidence="8 9">VnAa140</strain>
    </source>
</reference>
<dbReference type="GO" id="GO:0005886">
    <property type="term" value="C:plasma membrane"/>
    <property type="evidence" value="ECO:0007669"/>
    <property type="project" value="TreeGrafter"/>
</dbReference>
<comment type="subcellular location">
    <subcellularLocation>
        <location evidence="1">Membrane</location>
        <topology evidence="1">Multi-pass membrane protein</topology>
    </subcellularLocation>
</comment>
<feature type="transmembrane region" description="Helical" evidence="6">
    <location>
        <begin position="191"/>
        <end position="208"/>
    </location>
</feature>
<feature type="transmembrane region" description="Helical" evidence="6">
    <location>
        <begin position="220"/>
        <end position="241"/>
    </location>
</feature>
<feature type="compositionally biased region" description="Basic and acidic residues" evidence="5">
    <location>
        <begin position="45"/>
        <end position="56"/>
    </location>
</feature>
<dbReference type="GO" id="GO:0015203">
    <property type="term" value="F:polyamine transmembrane transporter activity"/>
    <property type="evidence" value="ECO:0007669"/>
    <property type="project" value="TreeGrafter"/>
</dbReference>